<organism evidence="1 2">
    <name type="scientific">Hibiscus sabdariffa</name>
    <name type="common">roselle</name>
    <dbReference type="NCBI Taxonomy" id="183260"/>
    <lineage>
        <taxon>Eukaryota</taxon>
        <taxon>Viridiplantae</taxon>
        <taxon>Streptophyta</taxon>
        <taxon>Embryophyta</taxon>
        <taxon>Tracheophyta</taxon>
        <taxon>Spermatophyta</taxon>
        <taxon>Magnoliopsida</taxon>
        <taxon>eudicotyledons</taxon>
        <taxon>Gunneridae</taxon>
        <taxon>Pentapetalae</taxon>
        <taxon>rosids</taxon>
        <taxon>malvids</taxon>
        <taxon>Malvales</taxon>
        <taxon>Malvaceae</taxon>
        <taxon>Malvoideae</taxon>
        <taxon>Hibiscus</taxon>
    </lineage>
</organism>
<protein>
    <submittedName>
        <fullName evidence="1">Uncharacterized protein</fullName>
    </submittedName>
</protein>
<accession>A0ABR2RK15</accession>
<keyword evidence="2" id="KW-1185">Reference proteome</keyword>
<sequence length="118" mass="13000">MEVLPADDTKQRVEKKLLRPEELIEQCLKSGGSLQSAARTLLIIKILGDNSMKYEASVSEGWGDEETLQQLSQIILFKASNRCYGLNAETIEDGFDQLLPLTQSSAEVAGLKDRVSSV</sequence>
<proteinExistence type="predicted"/>
<comment type="caution">
    <text evidence="1">The sequence shown here is derived from an EMBL/GenBank/DDBJ whole genome shotgun (WGS) entry which is preliminary data.</text>
</comment>
<reference evidence="1 2" key="1">
    <citation type="journal article" date="2024" name="G3 (Bethesda)">
        <title>Genome assembly of Hibiscus sabdariffa L. provides insights into metabolisms of medicinal natural products.</title>
        <authorList>
            <person name="Kim T."/>
        </authorList>
    </citation>
    <scope>NUCLEOTIDE SEQUENCE [LARGE SCALE GENOMIC DNA]</scope>
    <source>
        <strain evidence="1">TK-2024</strain>
        <tissue evidence="1">Old leaves</tissue>
    </source>
</reference>
<evidence type="ECO:0000313" key="1">
    <source>
        <dbReference type="EMBL" id="KAK9013261.1"/>
    </source>
</evidence>
<dbReference type="EMBL" id="JBBPBN010000022">
    <property type="protein sequence ID" value="KAK9013261.1"/>
    <property type="molecule type" value="Genomic_DNA"/>
</dbReference>
<evidence type="ECO:0000313" key="2">
    <source>
        <dbReference type="Proteomes" id="UP001396334"/>
    </source>
</evidence>
<gene>
    <name evidence="1" type="ORF">V6N11_041275</name>
</gene>
<dbReference type="Proteomes" id="UP001396334">
    <property type="component" value="Unassembled WGS sequence"/>
</dbReference>
<name>A0ABR2RK15_9ROSI</name>